<reference evidence="2" key="1">
    <citation type="submission" date="2023-01" db="EMBL/GenBank/DDBJ databases">
        <title>Comparative genomic analysis of cold water coral derived Sulfitobacter faviae: insights into their metabolism and habitat adaptation.</title>
        <authorList>
            <person name="Guo Y."/>
            <person name="Lin S."/>
            <person name="Huang Z."/>
            <person name="Tang K."/>
            <person name="Wang X."/>
        </authorList>
    </citation>
    <scope>NUCLEOTIDE SEQUENCE</scope>
    <source>
        <strain evidence="2">SCSIO W_1865</strain>
    </source>
</reference>
<accession>A0AAX3LKU4</accession>
<keyword evidence="1" id="KW-0732">Signal</keyword>
<dbReference type="AlphaFoldDB" id="A0AAX3LKU4"/>
<dbReference type="PROSITE" id="PS51257">
    <property type="entry name" value="PROKAR_LIPOPROTEIN"/>
    <property type="match status" value="1"/>
</dbReference>
<sequence>MRKTILALLASTLLVSACGTVRDSRINPLNWFGPARSVETAPAESTNPLIPQRSGLFARRAVEVDTYEGRPFEQITDLTIEPVPGGAILRATGLAARQGIYKVRLTPATPDEMPVDGVLTYRLEGVRPDKATPQGSRPTREVIAGRRLTDQMLAGVREIRVEGQLNALVFRR</sequence>
<evidence type="ECO:0000256" key="1">
    <source>
        <dbReference type="SAM" id="SignalP"/>
    </source>
</evidence>
<feature type="chain" id="PRO_5043769019" description="Lipoprotein" evidence="1">
    <location>
        <begin position="18"/>
        <end position="172"/>
    </location>
</feature>
<feature type="signal peptide" evidence="1">
    <location>
        <begin position="1"/>
        <end position="17"/>
    </location>
</feature>
<evidence type="ECO:0000313" key="2">
    <source>
        <dbReference type="EMBL" id="WCE68928.1"/>
    </source>
</evidence>
<gene>
    <name evidence="2" type="ORF">PL336_08875</name>
</gene>
<dbReference type="EMBL" id="CP116423">
    <property type="protein sequence ID" value="WCE68928.1"/>
    <property type="molecule type" value="Genomic_DNA"/>
</dbReference>
<organism evidence="2 3">
    <name type="scientific">Sulfitobacter faviae</name>
    <dbReference type="NCBI Taxonomy" id="1775881"/>
    <lineage>
        <taxon>Bacteria</taxon>
        <taxon>Pseudomonadati</taxon>
        <taxon>Pseudomonadota</taxon>
        <taxon>Alphaproteobacteria</taxon>
        <taxon>Rhodobacterales</taxon>
        <taxon>Roseobacteraceae</taxon>
        <taxon>Sulfitobacter</taxon>
    </lineage>
</organism>
<dbReference type="Proteomes" id="UP001210770">
    <property type="component" value="Chromosome"/>
</dbReference>
<proteinExistence type="predicted"/>
<protein>
    <recommendedName>
        <fullName evidence="4">Lipoprotein</fullName>
    </recommendedName>
</protein>
<evidence type="ECO:0000313" key="3">
    <source>
        <dbReference type="Proteomes" id="UP001210770"/>
    </source>
</evidence>
<dbReference type="RefSeq" id="WP_271687227.1">
    <property type="nucleotide sequence ID" value="NZ_CP116423.1"/>
</dbReference>
<name>A0AAX3LKU4_9RHOB</name>
<evidence type="ECO:0008006" key="4">
    <source>
        <dbReference type="Google" id="ProtNLM"/>
    </source>
</evidence>